<dbReference type="PANTHER" id="PTHR19446">
    <property type="entry name" value="REVERSE TRANSCRIPTASES"/>
    <property type="match status" value="1"/>
</dbReference>
<organism evidence="2">
    <name type="scientific">Sesamum latifolium</name>
    <dbReference type="NCBI Taxonomy" id="2727402"/>
    <lineage>
        <taxon>Eukaryota</taxon>
        <taxon>Viridiplantae</taxon>
        <taxon>Streptophyta</taxon>
        <taxon>Embryophyta</taxon>
        <taxon>Tracheophyta</taxon>
        <taxon>Spermatophyta</taxon>
        <taxon>Magnoliopsida</taxon>
        <taxon>eudicotyledons</taxon>
        <taxon>Gunneridae</taxon>
        <taxon>Pentapetalae</taxon>
        <taxon>asterids</taxon>
        <taxon>lamiids</taxon>
        <taxon>Lamiales</taxon>
        <taxon>Pedaliaceae</taxon>
        <taxon>Sesamum</taxon>
    </lineage>
</organism>
<name>A0AAW2WXH9_9LAMI</name>
<sequence length="155" mass="17821">MPGSVTTTTITLIPKTEAPQTWSDFRPISLCNVTNKILSKLLYNKIVGSFPQIISPSQSGFVPGRMIGDNILLAQEMVHSLNHRYEKDNVIIKLDMAKVYDRTCWKFLYLVLHAMGFPQRFIRLIKNTVENYWFTVLINGENAGSFKFFKRASTW</sequence>
<dbReference type="CDD" id="cd01650">
    <property type="entry name" value="RT_nLTR_like"/>
    <property type="match status" value="1"/>
</dbReference>
<dbReference type="SUPFAM" id="SSF56672">
    <property type="entry name" value="DNA/RNA polymerases"/>
    <property type="match status" value="1"/>
</dbReference>
<dbReference type="EMBL" id="JACGWN010000007">
    <property type="protein sequence ID" value="KAL0444810.1"/>
    <property type="molecule type" value="Genomic_DNA"/>
</dbReference>
<proteinExistence type="predicted"/>
<evidence type="ECO:0000313" key="2">
    <source>
        <dbReference type="EMBL" id="KAL0444810.1"/>
    </source>
</evidence>
<dbReference type="InterPro" id="IPR000477">
    <property type="entry name" value="RT_dom"/>
</dbReference>
<reference evidence="2" key="1">
    <citation type="submission" date="2020-06" db="EMBL/GenBank/DDBJ databases">
        <authorList>
            <person name="Li T."/>
            <person name="Hu X."/>
            <person name="Zhang T."/>
            <person name="Song X."/>
            <person name="Zhang H."/>
            <person name="Dai N."/>
            <person name="Sheng W."/>
            <person name="Hou X."/>
            <person name="Wei L."/>
        </authorList>
    </citation>
    <scope>NUCLEOTIDE SEQUENCE</scope>
    <source>
        <strain evidence="2">KEN1</strain>
        <tissue evidence="2">Leaf</tissue>
    </source>
</reference>
<accession>A0AAW2WXH9</accession>
<comment type="caution">
    <text evidence="2">The sequence shown here is derived from an EMBL/GenBank/DDBJ whole genome shotgun (WGS) entry which is preliminary data.</text>
</comment>
<gene>
    <name evidence="2" type="ORF">Slati_2203700</name>
</gene>
<dbReference type="InterPro" id="IPR043502">
    <property type="entry name" value="DNA/RNA_pol_sf"/>
</dbReference>
<reference evidence="2" key="2">
    <citation type="journal article" date="2024" name="Plant">
        <title>Genomic evolution and insights into agronomic trait innovations of Sesamum species.</title>
        <authorList>
            <person name="Miao H."/>
            <person name="Wang L."/>
            <person name="Qu L."/>
            <person name="Liu H."/>
            <person name="Sun Y."/>
            <person name="Le M."/>
            <person name="Wang Q."/>
            <person name="Wei S."/>
            <person name="Zheng Y."/>
            <person name="Lin W."/>
            <person name="Duan Y."/>
            <person name="Cao H."/>
            <person name="Xiong S."/>
            <person name="Wang X."/>
            <person name="Wei L."/>
            <person name="Li C."/>
            <person name="Ma Q."/>
            <person name="Ju M."/>
            <person name="Zhao R."/>
            <person name="Li G."/>
            <person name="Mu C."/>
            <person name="Tian Q."/>
            <person name="Mei H."/>
            <person name="Zhang T."/>
            <person name="Gao T."/>
            <person name="Zhang H."/>
        </authorList>
    </citation>
    <scope>NUCLEOTIDE SEQUENCE</scope>
    <source>
        <strain evidence="2">KEN1</strain>
    </source>
</reference>
<feature type="domain" description="Reverse transcriptase" evidence="1">
    <location>
        <begin position="13"/>
        <end position="145"/>
    </location>
</feature>
<evidence type="ECO:0000259" key="1">
    <source>
        <dbReference type="Pfam" id="PF00078"/>
    </source>
</evidence>
<dbReference type="AlphaFoldDB" id="A0AAW2WXH9"/>
<protein>
    <recommendedName>
        <fullName evidence="1">Reverse transcriptase domain-containing protein</fullName>
    </recommendedName>
</protein>
<dbReference type="Pfam" id="PF00078">
    <property type="entry name" value="RVT_1"/>
    <property type="match status" value="1"/>
</dbReference>